<dbReference type="Gramene" id="rna17439">
    <property type="protein sequence ID" value="RHN69013.1"/>
    <property type="gene ID" value="gene17439"/>
</dbReference>
<evidence type="ECO:0000313" key="2">
    <source>
        <dbReference type="EMBL" id="RHN69013.1"/>
    </source>
</evidence>
<dbReference type="EMBL" id="PSQE01000003">
    <property type="protein sequence ID" value="RHN69013.1"/>
    <property type="molecule type" value="Genomic_DNA"/>
</dbReference>
<sequence>MTQITNQKTNRRQRRIHLILHRCHIHRMSFFHLLTLTQPRQHSTNFLTIRNPLCINHLLTHRTRQIKI</sequence>
<gene>
    <name evidence="2" type="ORF">MtrunA17_Chr3g0120171</name>
</gene>
<reference evidence="2" key="2">
    <citation type="journal article" date="2018" name="Nat. Plants">
        <title>Whole-genome landscape of Medicago truncatula symbiotic genes.</title>
        <authorList>
            <person name="Pecrix Y."/>
            <person name="Gamas P."/>
            <person name="Carrere S."/>
        </authorList>
    </citation>
    <scope>NUCLEOTIDE SEQUENCE</scope>
    <source>
        <tissue evidence="2">Leaves</tissue>
    </source>
</reference>
<dbReference type="EMBL" id="BT143787">
    <property type="protein sequence ID" value="AFK43581.1"/>
    <property type="molecule type" value="mRNA"/>
</dbReference>
<protein>
    <submittedName>
        <fullName evidence="1">Uncharacterized protein</fullName>
    </submittedName>
</protein>
<organism evidence="1">
    <name type="scientific">Medicago truncatula</name>
    <name type="common">Barrel medic</name>
    <name type="synonym">Medicago tribuloides</name>
    <dbReference type="NCBI Taxonomy" id="3880"/>
    <lineage>
        <taxon>Eukaryota</taxon>
        <taxon>Viridiplantae</taxon>
        <taxon>Streptophyta</taxon>
        <taxon>Embryophyta</taxon>
        <taxon>Tracheophyta</taxon>
        <taxon>Spermatophyta</taxon>
        <taxon>Magnoliopsida</taxon>
        <taxon>eudicotyledons</taxon>
        <taxon>Gunneridae</taxon>
        <taxon>Pentapetalae</taxon>
        <taxon>rosids</taxon>
        <taxon>fabids</taxon>
        <taxon>Fabales</taxon>
        <taxon>Fabaceae</taxon>
        <taxon>Papilionoideae</taxon>
        <taxon>50 kb inversion clade</taxon>
        <taxon>NPAAA clade</taxon>
        <taxon>Hologalegina</taxon>
        <taxon>IRL clade</taxon>
        <taxon>Trifolieae</taxon>
        <taxon>Medicago</taxon>
    </lineage>
</organism>
<reference evidence="1" key="1">
    <citation type="submission" date="2012-05" db="EMBL/GenBank/DDBJ databases">
        <authorList>
            <person name="Krishnakumar V."/>
            <person name="Cheung F."/>
            <person name="Xiao Y."/>
            <person name="Chan A."/>
            <person name="Moskal W.A."/>
            <person name="Town C.D."/>
        </authorList>
    </citation>
    <scope>NUCLEOTIDE SEQUENCE</scope>
</reference>
<evidence type="ECO:0000313" key="1">
    <source>
        <dbReference type="EMBL" id="AFK43581.1"/>
    </source>
</evidence>
<dbReference type="AlphaFoldDB" id="I3STI9"/>
<name>I3STI9_MEDTR</name>
<dbReference type="Proteomes" id="UP000265566">
    <property type="component" value="Chromosome 3"/>
</dbReference>
<proteinExistence type="evidence at transcript level"/>
<accession>I3STI9</accession>